<feature type="transmembrane region" description="Helical" evidence="13">
    <location>
        <begin position="610"/>
        <end position="636"/>
    </location>
</feature>
<protein>
    <recommendedName>
        <fullName evidence="14">BTB domain-containing protein</fullName>
    </recommendedName>
</protein>
<keyword evidence="11" id="KW-0407">Ion channel</keyword>
<name>A0AA85FM55_9TREM</name>
<feature type="transmembrane region" description="Helical" evidence="13">
    <location>
        <begin position="712"/>
        <end position="743"/>
    </location>
</feature>
<dbReference type="InterPro" id="IPR005821">
    <property type="entry name" value="Ion_trans_dom"/>
</dbReference>
<dbReference type="GO" id="GO:0051260">
    <property type="term" value="P:protein homooligomerization"/>
    <property type="evidence" value="ECO:0007669"/>
    <property type="project" value="InterPro"/>
</dbReference>
<evidence type="ECO:0000256" key="3">
    <source>
        <dbReference type="ARBA" id="ARBA00022538"/>
    </source>
</evidence>
<keyword evidence="9" id="KW-0406">Ion transport</keyword>
<keyword evidence="2" id="KW-0813">Transport</keyword>
<feature type="compositionally biased region" description="Polar residues" evidence="12">
    <location>
        <begin position="416"/>
        <end position="425"/>
    </location>
</feature>
<dbReference type="InterPro" id="IPR000210">
    <property type="entry name" value="BTB/POZ_dom"/>
</dbReference>
<keyword evidence="10 13" id="KW-0472">Membrane</keyword>
<evidence type="ECO:0000259" key="14">
    <source>
        <dbReference type="SMART" id="SM00225"/>
    </source>
</evidence>
<keyword evidence="8 13" id="KW-1133">Transmembrane helix</keyword>
<keyword evidence="4 13" id="KW-0812">Transmembrane</keyword>
<dbReference type="SMART" id="SM00225">
    <property type="entry name" value="BTB"/>
    <property type="match status" value="1"/>
</dbReference>
<dbReference type="Gene3D" id="1.20.120.350">
    <property type="entry name" value="Voltage-gated potassium channels. Chain C"/>
    <property type="match status" value="1"/>
</dbReference>
<feature type="transmembrane region" description="Helical" evidence="13">
    <location>
        <begin position="475"/>
        <end position="495"/>
    </location>
</feature>
<feature type="compositionally biased region" description="Low complexity" evidence="12">
    <location>
        <begin position="405"/>
        <end position="415"/>
    </location>
</feature>
<dbReference type="Gene3D" id="1.10.287.70">
    <property type="match status" value="1"/>
</dbReference>
<dbReference type="WBParaSite" id="SRDH1_57260.1">
    <property type="protein sequence ID" value="SRDH1_57260.1"/>
    <property type="gene ID" value="SRDH1_57260"/>
</dbReference>
<keyword evidence="7" id="KW-0630">Potassium</keyword>
<evidence type="ECO:0000256" key="13">
    <source>
        <dbReference type="SAM" id="Phobius"/>
    </source>
</evidence>
<evidence type="ECO:0000313" key="16">
    <source>
        <dbReference type="WBParaSite" id="SRDH1_57260.1"/>
    </source>
</evidence>
<dbReference type="Proteomes" id="UP000050792">
    <property type="component" value="Unassembled WGS sequence"/>
</dbReference>
<feature type="domain" description="BTB" evidence="14">
    <location>
        <begin position="195"/>
        <end position="293"/>
    </location>
</feature>
<accession>A0AA85FM55</accession>
<dbReference type="SUPFAM" id="SSF54695">
    <property type="entry name" value="POZ domain"/>
    <property type="match status" value="1"/>
</dbReference>
<evidence type="ECO:0000256" key="12">
    <source>
        <dbReference type="SAM" id="MobiDB-lite"/>
    </source>
</evidence>
<proteinExistence type="predicted"/>
<evidence type="ECO:0000256" key="8">
    <source>
        <dbReference type="ARBA" id="ARBA00022989"/>
    </source>
</evidence>
<evidence type="ECO:0000256" key="4">
    <source>
        <dbReference type="ARBA" id="ARBA00022692"/>
    </source>
</evidence>
<feature type="region of interest" description="Disordered" evidence="12">
    <location>
        <begin position="360"/>
        <end position="425"/>
    </location>
</feature>
<dbReference type="PRINTS" id="PR01491">
    <property type="entry name" value="KVCHANNEL"/>
</dbReference>
<dbReference type="InterPro" id="IPR027359">
    <property type="entry name" value="Volt_channel_dom_sf"/>
</dbReference>
<dbReference type="SUPFAM" id="SSF81324">
    <property type="entry name" value="Voltage-gated potassium channels"/>
    <property type="match status" value="1"/>
</dbReference>
<keyword evidence="3" id="KW-0633">Potassium transport</keyword>
<feature type="transmembrane region" description="Helical" evidence="13">
    <location>
        <begin position="546"/>
        <end position="568"/>
    </location>
</feature>
<dbReference type="GO" id="GO:0008076">
    <property type="term" value="C:voltage-gated potassium channel complex"/>
    <property type="evidence" value="ECO:0007669"/>
    <property type="project" value="InterPro"/>
</dbReference>
<dbReference type="CDD" id="cd18317">
    <property type="entry name" value="BTB_POZ_Kv"/>
    <property type="match status" value="1"/>
</dbReference>
<comment type="subcellular location">
    <subcellularLocation>
        <location evidence="1">Membrane</location>
        <topology evidence="1">Multi-pass membrane protein</topology>
    </subcellularLocation>
</comment>
<reference evidence="15" key="1">
    <citation type="submission" date="2022-06" db="EMBL/GenBank/DDBJ databases">
        <authorList>
            <person name="Berger JAMES D."/>
            <person name="Berger JAMES D."/>
        </authorList>
    </citation>
    <scope>NUCLEOTIDE SEQUENCE [LARGE SCALE GENOMIC DNA]</scope>
</reference>
<dbReference type="GO" id="GO:0005251">
    <property type="term" value="F:delayed rectifier potassium channel activity"/>
    <property type="evidence" value="ECO:0007669"/>
    <property type="project" value="TreeGrafter"/>
</dbReference>
<keyword evidence="5" id="KW-0631">Potassium channel</keyword>
<dbReference type="InterPro" id="IPR003131">
    <property type="entry name" value="T1-type_BTB"/>
</dbReference>
<keyword evidence="6" id="KW-0851">Voltage-gated channel</keyword>
<reference evidence="16" key="2">
    <citation type="submission" date="2023-11" db="UniProtKB">
        <authorList>
            <consortium name="WormBaseParasite"/>
        </authorList>
    </citation>
    <scope>IDENTIFICATION</scope>
</reference>
<dbReference type="Pfam" id="PF00520">
    <property type="entry name" value="Ion_trans"/>
    <property type="match status" value="1"/>
</dbReference>
<dbReference type="Pfam" id="PF02214">
    <property type="entry name" value="BTB_2"/>
    <property type="match status" value="1"/>
</dbReference>
<evidence type="ECO:0000256" key="10">
    <source>
        <dbReference type="ARBA" id="ARBA00023136"/>
    </source>
</evidence>
<evidence type="ECO:0000256" key="2">
    <source>
        <dbReference type="ARBA" id="ARBA00022448"/>
    </source>
</evidence>
<evidence type="ECO:0000256" key="9">
    <source>
        <dbReference type="ARBA" id="ARBA00023065"/>
    </source>
</evidence>
<feature type="compositionally biased region" description="Polar residues" evidence="12">
    <location>
        <begin position="364"/>
        <end position="391"/>
    </location>
</feature>
<evidence type="ECO:0000256" key="1">
    <source>
        <dbReference type="ARBA" id="ARBA00004141"/>
    </source>
</evidence>
<sequence length="800" mass="93238">MQDNHCTNKEDLSKSIEGIQPNHLNKCNHIIEDINHTNNNHNEFDIMKRSNSCIYNSFYNSRLSPLKRSFPCDKSSYHVWKPVSTFVTNLQSKLLNHSKSEQTNQLVNHKPNINHLGRFNVGCPTGCNSSIADVSMNDDYELYTDIIQSTELLSNHEHQSIQPELNAHKSHMRSPQFMENDHLSKTYTGTTKAPVIVRLNVSGTIFHVRHSTLKHDPFVYGKMLEDAIWIDKTKEYYFERDPEVFRFILNYLRRGELHLPHGMCGPIVEKELDDWGIALGLDIQRCCLGPVMESKSKLESLHRFEEKLEPDAVRPDYWIQSYRWQSFREKIWSVIDISPRLINSRFTTNKHRRHYLPNELFPNEYSSTSDQSNPNDTSLNSTNNHITNPTDHFNHDYSIDNEQLNNNNNNNNNNNTPSGCSSEPTSFELSTMTSMNLCCHNKFNRPNNKCPAIFNLYSSSTNHESVYLTWLRRFYFIYETLIITSAVGVFMLSTVKDFRVPFHLNITEYTDLYNETISDYNNHIEATINSNSYRTNNSYFTLPSKWLVQMDIFFSIAITIDVIIRMIFCPSIMLWFFSLSTLIDILSLIPFYCEFIFYELVYNNNNNSEAIWWLIRVLRVEEYFVVLKVFVVLRLFRLLRRHKGTRVLFYTIRTTITDLSIIILLILVSALFFGAAIYFVDSTFSDIPKGFWWALITMSTVGYGDLVPNNTWGYIVATACIILGTLLMSYTIPVLVNHFLLYYAHADQLSMVKQLHRTAKRKIRNRKMSRYLQKALLNAKSIVNATITNVNNKTITEIHK</sequence>
<evidence type="ECO:0000256" key="11">
    <source>
        <dbReference type="ARBA" id="ARBA00023303"/>
    </source>
</evidence>
<evidence type="ECO:0000256" key="6">
    <source>
        <dbReference type="ARBA" id="ARBA00022882"/>
    </source>
</evidence>
<evidence type="ECO:0000256" key="5">
    <source>
        <dbReference type="ARBA" id="ARBA00022826"/>
    </source>
</evidence>
<dbReference type="AlphaFoldDB" id="A0AA85FM55"/>
<dbReference type="InterPro" id="IPR028325">
    <property type="entry name" value="VG_K_chnl"/>
</dbReference>
<dbReference type="PANTHER" id="PTHR11537">
    <property type="entry name" value="VOLTAGE-GATED POTASSIUM CHANNEL"/>
    <property type="match status" value="1"/>
</dbReference>
<dbReference type="Gene3D" id="3.30.710.10">
    <property type="entry name" value="Potassium Channel Kv1.1, Chain A"/>
    <property type="match status" value="1"/>
</dbReference>
<dbReference type="InterPro" id="IPR011333">
    <property type="entry name" value="SKP1/BTB/POZ_sf"/>
</dbReference>
<keyword evidence="15" id="KW-1185">Reference proteome</keyword>
<evidence type="ECO:0000256" key="7">
    <source>
        <dbReference type="ARBA" id="ARBA00022958"/>
    </source>
</evidence>
<organism evidence="15 16">
    <name type="scientific">Schistosoma rodhaini</name>
    <dbReference type="NCBI Taxonomy" id="6188"/>
    <lineage>
        <taxon>Eukaryota</taxon>
        <taxon>Metazoa</taxon>
        <taxon>Spiralia</taxon>
        <taxon>Lophotrochozoa</taxon>
        <taxon>Platyhelminthes</taxon>
        <taxon>Trematoda</taxon>
        <taxon>Digenea</taxon>
        <taxon>Strigeidida</taxon>
        <taxon>Schistosomatoidea</taxon>
        <taxon>Schistosomatidae</taxon>
        <taxon>Schistosoma</taxon>
    </lineage>
</organism>
<dbReference type="GO" id="GO:0001508">
    <property type="term" value="P:action potential"/>
    <property type="evidence" value="ECO:0007669"/>
    <property type="project" value="TreeGrafter"/>
</dbReference>
<dbReference type="InterPro" id="IPR003968">
    <property type="entry name" value="K_chnl_volt-dep_Kv"/>
</dbReference>
<dbReference type="PANTHER" id="PTHR11537:SF252">
    <property type="entry name" value="POTASSIUM VOLTAGE-GATED CHANNEL PROTEIN SHAW"/>
    <property type="match status" value="1"/>
</dbReference>
<evidence type="ECO:0000313" key="15">
    <source>
        <dbReference type="Proteomes" id="UP000050792"/>
    </source>
</evidence>
<feature type="transmembrane region" description="Helical" evidence="13">
    <location>
        <begin position="575"/>
        <end position="598"/>
    </location>
</feature>
<feature type="transmembrane region" description="Helical" evidence="13">
    <location>
        <begin position="656"/>
        <end position="680"/>
    </location>
</feature>